<organism evidence="2 3">
    <name type="scientific">Candidatus Magnetobacterium bavaricum</name>
    <dbReference type="NCBI Taxonomy" id="29290"/>
    <lineage>
        <taxon>Bacteria</taxon>
        <taxon>Pseudomonadati</taxon>
        <taxon>Nitrospirota</taxon>
        <taxon>Thermodesulfovibrionia</taxon>
        <taxon>Thermodesulfovibrionales</taxon>
        <taxon>Candidatus Magnetobacteriaceae</taxon>
        <taxon>Candidatus Magnetobacterium</taxon>
    </lineage>
</organism>
<protein>
    <submittedName>
        <fullName evidence="2">Uncharacterized protein</fullName>
    </submittedName>
</protein>
<reference evidence="2 3" key="1">
    <citation type="submission" date="2015-02" db="EMBL/GenBank/DDBJ databases">
        <title>Single-cell genomics of uncultivated deep-branching MTB reveals a conserved set of magnetosome genes.</title>
        <authorList>
            <person name="Kolinko S."/>
            <person name="Richter M."/>
            <person name="Glockner F.O."/>
            <person name="Brachmann A."/>
            <person name="Schuler D."/>
        </authorList>
    </citation>
    <scope>NUCLEOTIDE SEQUENCE [LARGE SCALE GENOMIC DNA]</scope>
    <source>
        <strain evidence="2">TM-1</strain>
    </source>
</reference>
<comment type="caution">
    <text evidence="2">The sequence shown here is derived from an EMBL/GenBank/DDBJ whole genome shotgun (WGS) entry which is preliminary data.</text>
</comment>
<dbReference type="Proteomes" id="UP000033423">
    <property type="component" value="Unassembled WGS sequence"/>
</dbReference>
<keyword evidence="3" id="KW-1185">Reference proteome</keyword>
<keyword evidence="1" id="KW-0175">Coiled coil</keyword>
<name>A0A0F3GQS3_9BACT</name>
<gene>
    <name evidence="2" type="ORF">MBAV_003619</name>
</gene>
<evidence type="ECO:0000256" key="1">
    <source>
        <dbReference type="SAM" id="Coils"/>
    </source>
</evidence>
<feature type="non-terminal residue" evidence="2">
    <location>
        <position position="64"/>
    </location>
</feature>
<dbReference type="EMBL" id="LACI01001577">
    <property type="protein sequence ID" value="KJU84187.1"/>
    <property type="molecule type" value="Genomic_DNA"/>
</dbReference>
<dbReference type="AlphaFoldDB" id="A0A0F3GQS3"/>
<feature type="coiled-coil region" evidence="1">
    <location>
        <begin position="20"/>
        <end position="48"/>
    </location>
</feature>
<sequence>MIEIEHEGIRYILRKNPQRVEELKNTRMEKYEKLKKKSEELSERLKGHPRVKVETILKELNELA</sequence>
<proteinExistence type="predicted"/>
<accession>A0A0F3GQS3</accession>
<evidence type="ECO:0000313" key="2">
    <source>
        <dbReference type="EMBL" id="KJU84187.1"/>
    </source>
</evidence>
<evidence type="ECO:0000313" key="3">
    <source>
        <dbReference type="Proteomes" id="UP000033423"/>
    </source>
</evidence>